<dbReference type="RefSeq" id="WP_272803751.1">
    <property type="nucleotide sequence ID" value="NZ_JAQQKY010000009.1"/>
</dbReference>
<dbReference type="InterPro" id="IPR009330">
    <property type="entry name" value="LipoPS_heptP_kinase"/>
</dbReference>
<keyword evidence="1" id="KW-0418">Kinase</keyword>
<dbReference type="Gene3D" id="1.10.510.10">
    <property type="entry name" value="Transferase(Phosphotransferase) domain 1"/>
    <property type="match status" value="1"/>
</dbReference>
<dbReference type="Pfam" id="PF06176">
    <property type="entry name" value="WaaY"/>
    <property type="match status" value="1"/>
</dbReference>
<sequence>MIESYRFDGFCILEKKDDKNYYAILSLFFDEKIERNLIQKGSKGEVWKVRHDGVCYALKINRPTNKIIGRKVKALLKGSYFSSLILRVDKARAEECFSMCDVYLVAEKKHFRFARESFVLMEWIDGPLLSDSEELRNKYKNEVGDLLKNLHQHGISSGDVHPGNFIVSNAGLKIIDLSGRGASAIDRAKDFIGLKNKFGVEADVNSWAISLVLLRSKLRAFLKKARVS</sequence>
<dbReference type="EMBL" id="JAQQKY010000009">
    <property type="protein sequence ID" value="MDC7691935.1"/>
    <property type="molecule type" value="Genomic_DNA"/>
</dbReference>
<reference evidence="1 2" key="1">
    <citation type="submission" date="2023-01" db="EMBL/GenBank/DDBJ databases">
        <title>Novel species of the genus Vogesella isolated from rivers.</title>
        <authorList>
            <person name="Lu H."/>
        </authorList>
    </citation>
    <scope>NUCLEOTIDE SEQUENCE [LARGE SCALE GENOMIC DNA]</scope>
    <source>
        <strain evidence="1 2">SH7W</strain>
    </source>
</reference>
<keyword evidence="1" id="KW-0808">Transferase</keyword>
<dbReference type="InterPro" id="IPR011009">
    <property type="entry name" value="Kinase-like_dom_sf"/>
</dbReference>
<accession>A0ABT5I6Y6</accession>
<evidence type="ECO:0000313" key="1">
    <source>
        <dbReference type="EMBL" id="MDC7691935.1"/>
    </source>
</evidence>
<name>A0ABT5I6Y6_VOGIN</name>
<comment type="caution">
    <text evidence="1">The sequence shown here is derived from an EMBL/GenBank/DDBJ whole genome shotgun (WGS) entry which is preliminary data.</text>
</comment>
<organism evidence="1 2">
    <name type="scientific">Vogesella indigofera</name>
    <name type="common">Pseudomonas indigofera</name>
    <dbReference type="NCBI Taxonomy" id="45465"/>
    <lineage>
        <taxon>Bacteria</taxon>
        <taxon>Pseudomonadati</taxon>
        <taxon>Pseudomonadota</taxon>
        <taxon>Betaproteobacteria</taxon>
        <taxon>Neisseriales</taxon>
        <taxon>Chromobacteriaceae</taxon>
        <taxon>Vogesella</taxon>
    </lineage>
</organism>
<protein>
    <submittedName>
        <fullName evidence="1">Lipopolysaccharide core heptose(II) kinase RfaY</fullName>
    </submittedName>
</protein>
<dbReference type="Proteomes" id="UP001221566">
    <property type="component" value="Unassembled WGS sequence"/>
</dbReference>
<keyword evidence="2" id="KW-1185">Reference proteome</keyword>
<gene>
    <name evidence="1" type="ORF">PQU93_14260</name>
</gene>
<proteinExistence type="predicted"/>
<evidence type="ECO:0000313" key="2">
    <source>
        <dbReference type="Proteomes" id="UP001221566"/>
    </source>
</evidence>
<dbReference type="GO" id="GO:0016301">
    <property type="term" value="F:kinase activity"/>
    <property type="evidence" value="ECO:0007669"/>
    <property type="project" value="UniProtKB-KW"/>
</dbReference>
<dbReference type="SUPFAM" id="SSF56112">
    <property type="entry name" value="Protein kinase-like (PK-like)"/>
    <property type="match status" value="1"/>
</dbReference>